<feature type="compositionally biased region" description="Polar residues" evidence="1">
    <location>
        <begin position="342"/>
        <end position="353"/>
    </location>
</feature>
<dbReference type="AlphaFoldDB" id="A0AAE9IW71"/>
<feature type="region of interest" description="Disordered" evidence="1">
    <location>
        <begin position="237"/>
        <end position="419"/>
    </location>
</feature>
<accession>A0AAE9IW71</accession>
<protein>
    <submittedName>
        <fullName evidence="2">Uncharacterized protein</fullName>
    </submittedName>
</protein>
<sequence>MDVPPYPPRSTTIPSIQSTQPLTTTLLSYWVLLFLFCLKAPFYVRLQTYSTHLLRHLSSPPDGYRRRAYSSLSPTTYVFFPGGSLHPRHRIPFYLIFPFLSLDILLASSYLSTCILACHVIYCKLLKSSPSSLLLFCIFLFRIPRHLSFAVVVSRSNKMADHVELTGASPSLAPHRPPPPPAEHPAADDVEIVELCDESEWESASEADHDDEEEEDDQIDLNIDPRDFLLGPLGIDIPEDNFVEEPSPSISIPSSAGAARRRGSPGVGDLGERPLRTPDSEISYRVSPMVTPPNRIQLASPTSAGSACRRPSPRPCTPSRPRNQEWYNSVRRRLCVPPMEASDTSDAPGPSSQSEEERSPTRRGVRFSLPDLYQEGPSTSAAGEPSRRRPRSPEESEASGSTSKKQRGEEPKDEKPKEE</sequence>
<feature type="compositionally biased region" description="Basic and acidic residues" evidence="1">
    <location>
        <begin position="270"/>
        <end position="279"/>
    </location>
</feature>
<feature type="compositionally biased region" description="Basic and acidic residues" evidence="1">
    <location>
        <begin position="385"/>
        <end position="394"/>
    </location>
</feature>
<feature type="compositionally biased region" description="Low complexity" evidence="1">
    <location>
        <begin position="247"/>
        <end position="258"/>
    </location>
</feature>
<feature type="region of interest" description="Disordered" evidence="1">
    <location>
        <begin position="201"/>
        <end position="224"/>
    </location>
</feature>
<dbReference type="EMBL" id="CP090892">
    <property type="protein sequence ID" value="ULU08389.1"/>
    <property type="molecule type" value="Genomic_DNA"/>
</dbReference>
<dbReference type="Proteomes" id="UP000827892">
    <property type="component" value="Chromosome II"/>
</dbReference>
<name>A0AAE9IW71_CAEBR</name>
<feature type="compositionally biased region" description="Basic and acidic residues" evidence="1">
    <location>
        <begin position="406"/>
        <end position="419"/>
    </location>
</feature>
<evidence type="ECO:0000313" key="2">
    <source>
        <dbReference type="EMBL" id="ULU08389.1"/>
    </source>
</evidence>
<reference evidence="2 3" key="1">
    <citation type="submission" date="2022-05" db="EMBL/GenBank/DDBJ databases">
        <title>Chromosome-level reference genomes for two strains of Caenorhabditis briggsae: an improved platform for comparative genomics.</title>
        <authorList>
            <person name="Stevens L."/>
            <person name="Andersen E.C."/>
        </authorList>
    </citation>
    <scope>NUCLEOTIDE SEQUENCE [LARGE SCALE GENOMIC DNA]</scope>
    <source>
        <strain evidence="2">QX1410_ONT</strain>
        <tissue evidence="2">Whole-organism</tissue>
    </source>
</reference>
<proteinExistence type="predicted"/>
<gene>
    <name evidence="2" type="ORF">L3Y34_019517</name>
</gene>
<feature type="compositionally biased region" description="Acidic residues" evidence="1">
    <location>
        <begin position="201"/>
        <end position="219"/>
    </location>
</feature>
<evidence type="ECO:0000313" key="3">
    <source>
        <dbReference type="Proteomes" id="UP000827892"/>
    </source>
</evidence>
<organism evidence="2 3">
    <name type="scientific">Caenorhabditis briggsae</name>
    <dbReference type="NCBI Taxonomy" id="6238"/>
    <lineage>
        <taxon>Eukaryota</taxon>
        <taxon>Metazoa</taxon>
        <taxon>Ecdysozoa</taxon>
        <taxon>Nematoda</taxon>
        <taxon>Chromadorea</taxon>
        <taxon>Rhabditida</taxon>
        <taxon>Rhabditina</taxon>
        <taxon>Rhabditomorpha</taxon>
        <taxon>Rhabditoidea</taxon>
        <taxon>Rhabditidae</taxon>
        <taxon>Peloderinae</taxon>
        <taxon>Caenorhabditis</taxon>
    </lineage>
</organism>
<evidence type="ECO:0000256" key="1">
    <source>
        <dbReference type="SAM" id="MobiDB-lite"/>
    </source>
</evidence>